<evidence type="ECO:0008006" key="3">
    <source>
        <dbReference type="Google" id="ProtNLM"/>
    </source>
</evidence>
<organism evidence="1 2">
    <name type="scientific">Nocardia colli</name>
    <dbReference type="NCBI Taxonomy" id="2545717"/>
    <lineage>
        <taxon>Bacteria</taxon>
        <taxon>Bacillati</taxon>
        <taxon>Actinomycetota</taxon>
        <taxon>Actinomycetes</taxon>
        <taxon>Mycobacteriales</taxon>
        <taxon>Nocardiaceae</taxon>
        <taxon>Nocardia</taxon>
    </lineage>
</organism>
<evidence type="ECO:0000313" key="1">
    <source>
        <dbReference type="EMBL" id="KAA8877196.1"/>
    </source>
</evidence>
<comment type="caution">
    <text evidence="1">The sequence shown here is derived from an EMBL/GenBank/DDBJ whole genome shotgun (WGS) entry which is preliminary data.</text>
</comment>
<dbReference type="RefSeq" id="WP_150408444.1">
    <property type="nucleotide sequence ID" value="NZ_VXLC01000057.1"/>
</dbReference>
<evidence type="ECO:0000313" key="2">
    <source>
        <dbReference type="Proteomes" id="UP000323876"/>
    </source>
</evidence>
<dbReference type="EMBL" id="VXLC01000057">
    <property type="protein sequence ID" value="KAA8877196.1"/>
    <property type="molecule type" value="Genomic_DNA"/>
</dbReference>
<reference evidence="1 2" key="1">
    <citation type="submission" date="2019-09" db="EMBL/GenBank/DDBJ databases">
        <authorList>
            <person name="Wang X."/>
        </authorList>
    </citation>
    <scope>NUCLEOTIDE SEQUENCE [LARGE SCALE GENOMIC DNA]</scope>
    <source>
        <strain evidence="1 2">CICC 11023</strain>
    </source>
</reference>
<protein>
    <recommendedName>
        <fullName evidence="3">ParB/Sulfiredoxin domain-containing protein</fullName>
    </recommendedName>
</protein>
<proteinExistence type="predicted"/>
<keyword evidence="2" id="KW-1185">Reference proteome</keyword>
<sequence length="260" mass="28777">MNIEVVDVADGAGVIDVRGDCGVHGQYGQSLLYLGGNAAGLDIADFAGSIGRLFVRAPERAPRPEELQAMRDLTTEGYSTGNLTEILAPLLTLMADGRYELRSPEPVTNRIVEGFQAWYSSTKWGISQPKPDEPSGIYPLEDWLTPTEAWPPTDIGTVERYRAAVRQGARPVVITLRAGAENLWSGFVLDGHHKLAAYHAEELAPIVLRIARVDAPPITAEEVRDHFPRTAEHSEMKWAMAALERRDQRPFEHPGQPYRD</sequence>
<name>A0A5N0DKI4_9NOCA</name>
<dbReference type="OrthoDB" id="5175328at2"/>
<dbReference type="Proteomes" id="UP000323876">
    <property type="component" value="Unassembled WGS sequence"/>
</dbReference>
<accession>A0A5N0DKI4</accession>
<gene>
    <name evidence="1" type="ORF">F3087_45505</name>
</gene>
<dbReference type="AlphaFoldDB" id="A0A5N0DKI4"/>